<dbReference type="PANTHER" id="PTHR43301">
    <property type="entry name" value="ARABINAN ENDO-1,5-ALPHA-L-ARABINOSIDASE"/>
    <property type="match status" value="1"/>
</dbReference>
<evidence type="ECO:0000313" key="1">
    <source>
        <dbReference type="EMBL" id="EXG77766.1"/>
    </source>
</evidence>
<dbReference type="CDD" id="cd08983">
    <property type="entry name" value="GH43_Bt3655-like"/>
    <property type="match status" value="1"/>
</dbReference>
<evidence type="ECO:0000313" key="2">
    <source>
        <dbReference type="Proteomes" id="UP000243438"/>
    </source>
</evidence>
<dbReference type="EMBL" id="JFBS01000001">
    <property type="protein sequence ID" value="EXG77766.1"/>
    <property type="molecule type" value="Genomic_DNA"/>
</dbReference>
<dbReference type="InterPro" id="IPR050727">
    <property type="entry name" value="GH43_arabinanases"/>
</dbReference>
<proteinExistence type="predicted"/>
<dbReference type="PANTHER" id="PTHR43301:SF3">
    <property type="entry name" value="ARABINAN ENDO-1,5-ALPHA-L-ARABINOSIDASE A-RELATED"/>
    <property type="match status" value="1"/>
</dbReference>
<sequence length="376" mass="43513">MKVSFFILYNFMFKNKLVYLQHNFVENKKLRMKKLLALVLLSIIFSALQAKKTYIPKEKDMKAYLMVFHKDATHGLYMAISRDGYTFTALNNGNPVISGDTIALQKGIRDPHIFRGPDGAFYLSMTDLNIYAKKAGYRTTDWERDGKAFGWGNNRALVLMKSFDLIHWSRANIRFDELDPSLADIGCVWAPETAYDDKTGQLMLYYTIRHGNGLDMLCYSYVNNDYNKIETLPKVLFTYPKSSISAIDGDITNIYGKYHLFYCSHDGTAGIKQAVSDSINTGYKYDDSYYDMEKGGCEAPNVWKRIGENKWILMYDIYSIKPNNFGFLETSDFVHFKNLGRFDEGIMKRTNFTEQKHGAVVWITSKEAKRLEKYWK</sequence>
<dbReference type="InterPro" id="IPR023296">
    <property type="entry name" value="Glyco_hydro_beta-prop_sf"/>
</dbReference>
<keyword evidence="2" id="KW-1185">Reference proteome</keyword>
<organism evidence="1 2">
    <name type="scientific">Xylanibacter oryzae DSM 17970</name>
    <dbReference type="NCBI Taxonomy" id="915438"/>
    <lineage>
        <taxon>Bacteria</taxon>
        <taxon>Pseudomonadati</taxon>
        <taxon>Bacteroidota</taxon>
        <taxon>Bacteroidia</taxon>
        <taxon>Bacteroidales</taxon>
        <taxon>Prevotellaceae</taxon>
        <taxon>Xylanibacter</taxon>
    </lineage>
</organism>
<protein>
    <recommendedName>
        <fullName evidence="3">Beta-xylosidase</fullName>
    </recommendedName>
</protein>
<comment type="caution">
    <text evidence="1">The sequence shown here is derived from an EMBL/GenBank/DDBJ whole genome shotgun (WGS) entry which is preliminary data.</text>
</comment>
<dbReference type="Gene3D" id="2.115.10.20">
    <property type="entry name" value="Glycosyl hydrolase domain, family 43"/>
    <property type="match status" value="2"/>
</dbReference>
<name>A0ABN0RU51_9BACT</name>
<evidence type="ECO:0008006" key="3">
    <source>
        <dbReference type="Google" id="ProtNLM"/>
    </source>
</evidence>
<dbReference type="SUPFAM" id="SSF75005">
    <property type="entry name" value="Arabinanase/levansucrase/invertase"/>
    <property type="match status" value="1"/>
</dbReference>
<reference evidence="1" key="1">
    <citation type="submission" date="2013-07" db="EMBL/GenBank/DDBJ databases">
        <authorList>
            <consortium name="DOE Joint Genome Institute"/>
            <person name="Anderson I."/>
            <person name="Huntemann M."/>
            <person name="Han J."/>
            <person name="Chen A."/>
            <person name="Kyrpides N."/>
            <person name="Mavromatis K."/>
            <person name="Markowitz V."/>
            <person name="Palaniappan K."/>
            <person name="Ivanova N."/>
            <person name="Schaumberg A."/>
            <person name="Pati A."/>
            <person name="Liolios K."/>
            <person name="Nordberg H.P."/>
            <person name="Cantor M.N."/>
            <person name="Hua S.X."/>
            <person name="Woyke T."/>
        </authorList>
    </citation>
    <scope>NUCLEOTIDE SEQUENCE [LARGE SCALE GENOMIC DNA]</scope>
    <source>
        <strain evidence="1">DSM 17970</strain>
    </source>
</reference>
<dbReference type="Proteomes" id="UP000243438">
    <property type="component" value="Unassembled WGS sequence"/>
</dbReference>
<accession>A0ABN0RU51</accession>
<gene>
    <name evidence="1" type="ORF">XylorDRAFT_0111</name>
</gene>